<keyword evidence="3" id="KW-1185">Reference proteome</keyword>
<protein>
    <submittedName>
        <fullName evidence="2">Uncharacterized protein</fullName>
    </submittedName>
</protein>
<feature type="compositionally biased region" description="Low complexity" evidence="1">
    <location>
        <begin position="29"/>
        <end position="142"/>
    </location>
</feature>
<name>A0A1I2IGB1_9BACT</name>
<accession>A0A1I2IGB1</accession>
<dbReference type="AlphaFoldDB" id="A0A1I2IGB1"/>
<evidence type="ECO:0000313" key="3">
    <source>
        <dbReference type="Proteomes" id="UP000199400"/>
    </source>
</evidence>
<sequence>MLRDCFLQVAQSSRSIAVLSLLASGCPDSGDTSAGTASEASTTTGTATEPTTGNVNPTTTTQTTDDPTGGTSTVGTEGTGVSTTDETTTTTQGVDTTTSDTTTTGTSEPGTTTSTTTDGTTTTTGETTTTTTTGETTETTGEPASDIEIVITADNAYGFAYGTDDNISMYWGGIENTTAGQIFNCGEGPEKYVVPYEEADNASFLYIIAWADSSVTQGVLARFRRKDGGGNFGEDVFTGTEGWEVCATGVDYQPGSGGPSLQVINDHIVKCNQGALDPNTTSVGWVDEVGTQYGAVAFGEDNTTPYNGGPMAGNEFPLVCPMDMPAEAKWMWFNWDPANVKPPQSPFMWPGGGGNPDHQFLIFRFAAELVPIPM</sequence>
<gene>
    <name evidence="2" type="ORF">SAMN02745121_08708</name>
</gene>
<organism evidence="2 3">
    <name type="scientific">Nannocystis exedens</name>
    <dbReference type="NCBI Taxonomy" id="54"/>
    <lineage>
        <taxon>Bacteria</taxon>
        <taxon>Pseudomonadati</taxon>
        <taxon>Myxococcota</taxon>
        <taxon>Polyangia</taxon>
        <taxon>Nannocystales</taxon>
        <taxon>Nannocystaceae</taxon>
        <taxon>Nannocystis</taxon>
    </lineage>
</organism>
<dbReference type="PROSITE" id="PS51257">
    <property type="entry name" value="PROKAR_LIPOPROTEIN"/>
    <property type="match status" value="1"/>
</dbReference>
<reference evidence="3" key="1">
    <citation type="submission" date="2016-10" db="EMBL/GenBank/DDBJ databases">
        <authorList>
            <person name="Varghese N."/>
            <person name="Submissions S."/>
        </authorList>
    </citation>
    <scope>NUCLEOTIDE SEQUENCE [LARGE SCALE GENOMIC DNA]</scope>
    <source>
        <strain evidence="3">ATCC 25963</strain>
    </source>
</reference>
<dbReference type="RefSeq" id="WP_143141487.1">
    <property type="nucleotide sequence ID" value="NZ_FOMX01000066.1"/>
</dbReference>
<dbReference type="EMBL" id="FOMX01000066">
    <property type="protein sequence ID" value="SFF41355.1"/>
    <property type="molecule type" value="Genomic_DNA"/>
</dbReference>
<feature type="region of interest" description="Disordered" evidence="1">
    <location>
        <begin position="26"/>
        <end position="144"/>
    </location>
</feature>
<proteinExistence type="predicted"/>
<evidence type="ECO:0000256" key="1">
    <source>
        <dbReference type="SAM" id="MobiDB-lite"/>
    </source>
</evidence>
<dbReference type="Proteomes" id="UP000199400">
    <property type="component" value="Unassembled WGS sequence"/>
</dbReference>
<evidence type="ECO:0000313" key="2">
    <source>
        <dbReference type="EMBL" id="SFF41355.1"/>
    </source>
</evidence>
<dbReference type="OrthoDB" id="5501206at2"/>